<keyword evidence="2" id="KW-1185">Reference proteome</keyword>
<proteinExistence type="predicted"/>
<protein>
    <submittedName>
        <fullName evidence="1">Uncharacterized protein</fullName>
    </submittedName>
</protein>
<gene>
    <name evidence="1" type="ORF">SCARR_01977</name>
</gene>
<organism evidence="1 2">
    <name type="scientific">Pontiella sulfatireligans</name>
    <dbReference type="NCBI Taxonomy" id="2750658"/>
    <lineage>
        <taxon>Bacteria</taxon>
        <taxon>Pseudomonadati</taxon>
        <taxon>Kiritimatiellota</taxon>
        <taxon>Kiritimatiellia</taxon>
        <taxon>Kiritimatiellales</taxon>
        <taxon>Pontiellaceae</taxon>
        <taxon>Pontiella</taxon>
    </lineage>
</organism>
<evidence type="ECO:0000313" key="2">
    <source>
        <dbReference type="Proteomes" id="UP000346198"/>
    </source>
</evidence>
<reference evidence="1 2" key="1">
    <citation type="submission" date="2019-04" db="EMBL/GenBank/DDBJ databases">
        <authorList>
            <person name="Van Vliet M D."/>
        </authorList>
    </citation>
    <scope>NUCLEOTIDE SEQUENCE [LARGE SCALE GENOMIC DNA]</scope>
    <source>
        <strain evidence="1 2">F21</strain>
    </source>
</reference>
<accession>A0A6C2UKH2</accession>
<sequence>MKRDAIQQMHELFASQVKNPSKAIVFMVKSGSLTPANIVRVLADHGLYPFGSLREMSSRASLRFDLMDLSKGDQKYSHWKT</sequence>
<evidence type="ECO:0000313" key="1">
    <source>
        <dbReference type="EMBL" id="VGO19917.1"/>
    </source>
</evidence>
<dbReference type="EMBL" id="CAAHFH010000001">
    <property type="protein sequence ID" value="VGO19917.1"/>
    <property type="molecule type" value="Genomic_DNA"/>
</dbReference>
<dbReference type="AlphaFoldDB" id="A0A6C2UKH2"/>
<dbReference type="RefSeq" id="WP_136061379.1">
    <property type="nucleotide sequence ID" value="NZ_CAAHFH010000001.1"/>
</dbReference>
<dbReference type="Proteomes" id="UP000346198">
    <property type="component" value="Unassembled WGS sequence"/>
</dbReference>
<name>A0A6C2UKH2_9BACT</name>